<dbReference type="VEuPathDB" id="FungiDB:EYZ11_002220"/>
<dbReference type="RefSeq" id="XP_033431996.1">
    <property type="nucleotide sequence ID" value="XM_033566239.1"/>
</dbReference>
<dbReference type="GeneID" id="54324242"/>
<dbReference type="InterPro" id="IPR029052">
    <property type="entry name" value="Metallo-depent_PP-like"/>
</dbReference>
<evidence type="ECO:0000313" key="2">
    <source>
        <dbReference type="Proteomes" id="UP000324241"/>
    </source>
</evidence>
<dbReference type="PANTHER" id="PTHR37844">
    <property type="entry name" value="SER/THR PROTEIN PHOSPHATASE SUPERFAMILY (AFU_ORTHOLOGUE AFUA_1G14840)"/>
    <property type="match status" value="1"/>
</dbReference>
<proteinExistence type="predicted"/>
<organism evidence="1 2">
    <name type="scientific">Aspergillus tanneri</name>
    <dbReference type="NCBI Taxonomy" id="1220188"/>
    <lineage>
        <taxon>Eukaryota</taxon>
        <taxon>Fungi</taxon>
        <taxon>Dikarya</taxon>
        <taxon>Ascomycota</taxon>
        <taxon>Pezizomycotina</taxon>
        <taxon>Eurotiomycetes</taxon>
        <taxon>Eurotiomycetidae</taxon>
        <taxon>Eurotiales</taxon>
        <taxon>Aspergillaceae</taxon>
        <taxon>Aspergillus</taxon>
        <taxon>Aspergillus subgen. Circumdati</taxon>
    </lineage>
</organism>
<dbReference type="OrthoDB" id="550558at2759"/>
<evidence type="ECO:0008006" key="3">
    <source>
        <dbReference type="Google" id="ProtNLM"/>
    </source>
</evidence>
<sequence>MSDLHLENHPLYSSFSFPQTTSYLALLGDIGHVANNQLFSFLEFQLRRCSTVFFLLGNHDPYHLSFRIAKAKIRDFQDKMKKRPLLGEFVFLDQTRYDVTGNITILGCTLFSHISPKQEFAMESRMVHFKDILKWTVDDHNAAHRSELSWLNDQVSKIAQHEPH</sequence>
<name>A0A5M9MZU6_9EURO</name>
<gene>
    <name evidence="1" type="ORF">ATNIH1004_001540</name>
</gene>
<accession>A0A5M9MZU6</accession>
<dbReference type="EMBL" id="QUQM01000002">
    <property type="protein sequence ID" value="KAA8652635.1"/>
    <property type="molecule type" value="Genomic_DNA"/>
</dbReference>
<dbReference type="SUPFAM" id="SSF56300">
    <property type="entry name" value="Metallo-dependent phosphatases"/>
    <property type="match status" value="1"/>
</dbReference>
<protein>
    <recommendedName>
        <fullName evidence="3">Calcineurin-like phosphoesterase domain-containing protein</fullName>
    </recommendedName>
</protein>
<dbReference type="AlphaFoldDB" id="A0A5M9MZU6"/>
<dbReference type="PANTHER" id="PTHR37844:SF2">
    <property type="entry name" value="SER_THR PROTEIN PHOSPHATASE SUPERFAMILY (AFU_ORTHOLOGUE AFUA_1G14840)"/>
    <property type="match status" value="1"/>
</dbReference>
<reference evidence="1 2" key="1">
    <citation type="submission" date="2019-08" db="EMBL/GenBank/DDBJ databases">
        <title>The genome sequence of a newly discovered highly antifungal drug resistant Aspergillus species, Aspergillus tanneri NIH 1004.</title>
        <authorList>
            <person name="Mounaud S."/>
            <person name="Singh I."/>
            <person name="Joardar V."/>
            <person name="Pakala S."/>
            <person name="Pakala S."/>
            <person name="Venepally P."/>
            <person name="Chung J.K."/>
            <person name="Losada L."/>
            <person name="Nierman W.C."/>
        </authorList>
    </citation>
    <scope>NUCLEOTIDE SEQUENCE [LARGE SCALE GENOMIC DNA]</scope>
    <source>
        <strain evidence="1 2">NIH1004</strain>
    </source>
</reference>
<dbReference type="Proteomes" id="UP000324241">
    <property type="component" value="Unassembled WGS sequence"/>
</dbReference>
<comment type="caution">
    <text evidence="1">The sequence shown here is derived from an EMBL/GenBank/DDBJ whole genome shotgun (WGS) entry which is preliminary data.</text>
</comment>
<evidence type="ECO:0000313" key="1">
    <source>
        <dbReference type="EMBL" id="KAA8652635.1"/>
    </source>
</evidence>